<evidence type="ECO:0000313" key="3">
    <source>
        <dbReference type="Proteomes" id="UP001162001"/>
    </source>
</evidence>
<evidence type="ECO:0000259" key="1">
    <source>
        <dbReference type="Pfam" id="PF10544"/>
    </source>
</evidence>
<keyword evidence="2" id="KW-0255">Endonuclease</keyword>
<dbReference type="InterPro" id="IPR018306">
    <property type="entry name" value="Phage_T5_Orf172_DNA-bd"/>
</dbReference>
<name>A0A7D3UW75_9VIRU</name>
<gene>
    <name evidence="2" type="ORF">Fadolivirus_1_1136</name>
</gene>
<dbReference type="Pfam" id="PF10544">
    <property type="entry name" value="T5orf172"/>
    <property type="match status" value="1"/>
</dbReference>
<dbReference type="GO" id="GO:0004519">
    <property type="term" value="F:endonuclease activity"/>
    <property type="evidence" value="ECO:0007669"/>
    <property type="project" value="UniProtKB-KW"/>
</dbReference>
<keyword evidence="2" id="KW-0540">Nuclease</keyword>
<reference evidence="2 3" key="1">
    <citation type="submission" date="2020-04" db="EMBL/GenBank/DDBJ databases">
        <title>Advantages and limits of metagenomic assembly and binning of a giant virus.</title>
        <authorList>
            <person name="Schulz F."/>
            <person name="Andreani J."/>
            <person name="Francis R."/>
            <person name="Boudjemaa H."/>
            <person name="Bou Khalil J.Y."/>
            <person name="Lee J."/>
            <person name="La Scola B."/>
            <person name="Woyke T."/>
        </authorList>
    </citation>
    <scope>NUCLEOTIDE SEQUENCE [LARGE SCALE GENOMIC DNA]</scope>
    <source>
        <strain evidence="2 3">FV1/VV64</strain>
    </source>
</reference>
<protein>
    <submittedName>
        <fullName evidence="2">GIY-YIg endonuclease</fullName>
    </submittedName>
</protein>
<dbReference type="Proteomes" id="UP001162001">
    <property type="component" value="Segment"/>
</dbReference>
<organism evidence="2 3">
    <name type="scientific">Fadolivirus FV1/VV64</name>
    <dbReference type="NCBI Taxonomy" id="3070911"/>
    <lineage>
        <taxon>Viruses</taxon>
        <taxon>Varidnaviria</taxon>
        <taxon>Bamfordvirae</taxon>
        <taxon>Nucleocytoviricota</taxon>
        <taxon>Megaviricetes</taxon>
        <taxon>Imitervirales</taxon>
        <taxon>Mimiviridae</taxon>
        <taxon>Klosneuvirinae</taxon>
        <taxon>Fadolivirus</taxon>
        <taxon>Fadolivirus algeromassiliense</taxon>
    </lineage>
</organism>
<keyword evidence="3" id="KW-1185">Reference proteome</keyword>
<evidence type="ECO:0000313" key="2">
    <source>
        <dbReference type="EMBL" id="QKF94594.1"/>
    </source>
</evidence>
<proteinExistence type="predicted"/>
<sequence length="147" mass="17627">MSIYIMTSKSFGNNVKVGITFDPRNRIRNMQTCNPEPVRYLRIYTITNTNNMTLKNLETMVGNTFIDFKYQSNDFQEAECKPQEFYLNNIVEYLDTFMIYLKNNNYIDYITFFNLATYMEREDELFDVDVYETLKGIDMDYEESDKN</sequence>
<accession>A0A7D3UW75</accession>
<keyword evidence="2" id="KW-0378">Hydrolase</keyword>
<feature type="domain" description="Bacteriophage T5 Orf172 DNA-binding" evidence="1">
    <location>
        <begin position="3"/>
        <end position="86"/>
    </location>
</feature>
<dbReference type="EMBL" id="MT418680">
    <property type="protein sequence ID" value="QKF94594.1"/>
    <property type="molecule type" value="Genomic_DNA"/>
</dbReference>